<dbReference type="EMBL" id="KB632263">
    <property type="protein sequence ID" value="ERL90887.1"/>
    <property type="molecule type" value="Genomic_DNA"/>
</dbReference>
<feature type="region of interest" description="Disordered" evidence="1">
    <location>
        <begin position="1"/>
        <end position="26"/>
    </location>
</feature>
<evidence type="ECO:0000256" key="1">
    <source>
        <dbReference type="SAM" id="MobiDB-lite"/>
    </source>
</evidence>
<evidence type="ECO:0000313" key="3">
    <source>
        <dbReference type="Proteomes" id="UP000030742"/>
    </source>
</evidence>
<proteinExistence type="predicted"/>
<dbReference type="Proteomes" id="UP000030742">
    <property type="component" value="Unassembled WGS sequence"/>
</dbReference>
<name>U4UCX6_DENPD</name>
<reference evidence="2 3" key="1">
    <citation type="journal article" date="2013" name="Genome Biol.">
        <title>Draft genome of the mountain pine beetle, Dendroctonus ponderosae Hopkins, a major forest pest.</title>
        <authorList>
            <person name="Keeling C.I."/>
            <person name="Yuen M.M."/>
            <person name="Liao N.Y."/>
            <person name="Docking T.R."/>
            <person name="Chan S.K."/>
            <person name="Taylor G.A."/>
            <person name="Palmquist D.L."/>
            <person name="Jackman S.D."/>
            <person name="Nguyen A."/>
            <person name="Li M."/>
            <person name="Henderson H."/>
            <person name="Janes J.K."/>
            <person name="Zhao Y."/>
            <person name="Pandoh P."/>
            <person name="Moore R."/>
            <person name="Sperling F.A."/>
            <person name="Huber D.P."/>
            <person name="Birol I."/>
            <person name="Jones S.J."/>
            <person name="Bohlmann J."/>
        </authorList>
    </citation>
    <scope>NUCLEOTIDE SEQUENCE</scope>
</reference>
<protein>
    <submittedName>
        <fullName evidence="2">Uncharacterized protein</fullName>
    </submittedName>
</protein>
<dbReference type="AlphaFoldDB" id="U4UCX6"/>
<sequence>MNKGRGFGNGRFLSGEESCLGQTLIN</sequence>
<organism evidence="2 3">
    <name type="scientific">Dendroctonus ponderosae</name>
    <name type="common">Mountain pine beetle</name>
    <dbReference type="NCBI Taxonomy" id="77166"/>
    <lineage>
        <taxon>Eukaryota</taxon>
        <taxon>Metazoa</taxon>
        <taxon>Ecdysozoa</taxon>
        <taxon>Arthropoda</taxon>
        <taxon>Hexapoda</taxon>
        <taxon>Insecta</taxon>
        <taxon>Pterygota</taxon>
        <taxon>Neoptera</taxon>
        <taxon>Endopterygota</taxon>
        <taxon>Coleoptera</taxon>
        <taxon>Polyphaga</taxon>
        <taxon>Cucujiformia</taxon>
        <taxon>Curculionidae</taxon>
        <taxon>Scolytinae</taxon>
        <taxon>Dendroctonus</taxon>
    </lineage>
</organism>
<accession>U4UCX6</accession>
<gene>
    <name evidence="2" type="ORF">D910_08232</name>
</gene>
<evidence type="ECO:0000313" key="2">
    <source>
        <dbReference type="EMBL" id="ERL90887.1"/>
    </source>
</evidence>